<dbReference type="EMBL" id="CP046173">
    <property type="protein sequence ID" value="QIS24095.1"/>
    <property type="molecule type" value="Genomic_DNA"/>
</dbReference>
<protein>
    <submittedName>
        <fullName evidence="2">DUF1998 domain-containing protein</fullName>
    </submittedName>
</protein>
<name>A0A6G9ZEQ2_9NOCA</name>
<dbReference type="Proteomes" id="UP000500953">
    <property type="component" value="Chromosome"/>
</dbReference>
<reference evidence="2 3" key="1">
    <citation type="journal article" date="2019" name="ACS Chem. Biol.">
        <title>Identification and Mobilization of a Cryptic Antibiotic Biosynthesis Gene Locus from a Human-Pathogenic Nocardia Isolate.</title>
        <authorList>
            <person name="Herisse M."/>
            <person name="Ishida K."/>
            <person name="Porter J.L."/>
            <person name="Howden B."/>
            <person name="Hertweck C."/>
            <person name="Stinear T.P."/>
            <person name="Pidot S.J."/>
        </authorList>
    </citation>
    <scope>NUCLEOTIDE SEQUENCE [LARGE SCALE GENOMIC DNA]</scope>
    <source>
        <strain evidence="2 3">AUSMDU00012715</strain>
    </source>
</reference>
<gene>
    <name evidence="2" type="ORF">F6W96_09475</name>
</gene>
<dbReference type="InterPro" id="IPR018973">
    <property type="entry name" value="MZB"/>
</dbReference>
<organism evidence="2 3">
    <name type="scientific">Nocardia terpenica</name>
    <dbReference type="NCBI Taxonomy" id="455432"/>
    <lineage>
        <taxon>Bacteria</taxon>
        <taxon>Bacillati</taxon>
        <taxon>Actinomycetota</taxon>
        <taxon>Actinomycetes</taxon>
        <taxon>Mycobacteriales</taxon>
        <taxon>Nocardiaceae</taxon>
        <taxon>Nocardia</taxon>
    </lineage>
</organism>
<accession>A0A6G9ZEQ2</accession>
<dbReference type="AlphaFoldDB" id="A0A6G9ZEQ2"/>
<sequence length="124" mass="13471">MGSTGVCSSSVGTSRRRRSALLQLAVLYEEVPGGAGYLRQLAERFGEVAAALVPDLDECTYERACYACLRSYNNQLEGHLLNRHVAADFLRQFINAPAATLHRVGSFTEGFHGLPRSRSNAASP</sequence>
<proteinExistence type="predicted"/>
<feature type="domain" description="MrfA-like Zn-binding" evidence="1">
    <location>
        <begin position="25"/>
        <end position="69"/>
    </location>
</feature>
<dbReference type="Pfam" id="PF09369">
    <property type="entry name" value="MZB"/>
    <property type="match status" value="1"/>
</dbReference>
<evidence type="ECO:0000313" key="3">
    <source>
        <dbReference type="Proteomes" id="UP000500953"/>
    </source>
</evidence>
<evidence type="ECO:0000313" key="2">
    <source>
        <dbReference type="EMBL" id="QIS24095.1"/>
    </source>
</evidence>
<evidence type="ECO:0000259" key="1">
    <source>
        <dbReference type="Pfam" id="PF09369"/>
    </source>
</evidence>